<feature type="region of interest" description="Disordered" evidence="1">
    <location>
        <begin position="140"/>
        <end position="187"/>
    </location>
</feature>
<feature type="signal peptide" evidence="2">
    <location>
        <begin position="1"/>
        <end position="21"/>
    </location>
</feature>
<dbReference type="OrthoDB" id="3212034at2"/>
<dbReference type="AlphaFoldDB" id="A0A1H0BUG7"/>
<dbReference type="STRING" id="211114.SAMN04489726_6849"/>
<evidence type="ECO:0000256" key="2">
    <source>
        <dbReference type="SAM" id="SignalP"/>
    </source>
</evidence>
<evidence type="ECO:0000313" key="3">
    <source>
        <dbReference type="EMBL" id="SDN49248.1"/>
    </source>
</evidence>
<proteinExistence type="predicted"/>
<dbReference type="EMBL" id="LT629701">
    <property type="protein sequence ID" value="SDN49248.1"/>
    <property type="molecule type" value="Genomic_DNA"/>
</dbReference>
<feature type="compositionally biased region" description="Low complexity" evidence="1">
    <location>
        <begin position="152"/>
        <end position="187"/>
    </location>
</feature>
<organism evidence="3 4">
    <name type="scientific">Allokutzneria albata</name>
    <name type="common">Kibdelosporangium albatum</name>
    <dbReference type="NCBI Taxonomy" id="211114"/>
    <lineage>
        <taxon>Bacteria</taxon>
        <taxon>Bacillati</taxon>
        <taxon>Actinomycetota</taxon>
        <taxon>Actinomycetes</taxon>
        <taxon>Pseudonocardiales</taxon>
        <taxon>Pseudonocardiaceae</taxon>
        <taxon>Allokutzneria</taxon>
    </lineage>
</organism>
<feature type="chain" id="PRO_5009247372" evidence="2">
    <location>
        <begin position="22"/>
        <end position="187"/>
    </location>
</feature>
<keyword evidence="2" id="KW-0732">Signal</keyword>
<name>A0A1H0BUG7_ALLAB</name>
<dbReference type="Proteomes" id="UP000183376">
    <property type="component" value="Chromosome I"/>
</dbReference>
<dbReference type="RefSeq" id="WP_030426611.1">
    <property type="nucleotide sequence ID" value="NZ_JOEF01000001.1"/>
</dbReference>
<dbReference type="PROSITE" id="PS51257">
    <property type="entry name" value="PROKAR_LIPOPROTEIN"/>
    <property type="match status" value="1"/>
</dbReference>
<evidence type="ECO:0000256" key="1">
    <source>
        <dbReference type="SAM" id="MobiDB-lite"/>
    </source>
</evidence>
<protein>
    <submittedName>
        <fullName evidence="3">Uncharacterized protein</fullName>
    </submittedName>
</protein>
<reference evidence="3 4" key="1">
    <citation type="submission" date="2016-10" db="EMBL/GenBank/DDBJ databases">
        <authorList>
            <person name="de Groot N.N."/>
        </authorList>
    </citation>
    <scope>NUCLEOTIDE SEQUENCE [LARGE SCALE GENOMIC DNA]</scope>
    <source>
        <strain evidence="3 4">DSM 44149</strain>
    </source>
</reference>
<sequence>MNWRIRGVIALLVLVMTTACGADGTVKLAPPFLPIAFGINSKGDVTVSYDKSFVTPLGRITLGADLPVVDEAEGHLLVVQQRVASRDVRDLYTLRIEGNLAACLNGRFHLGVSGNTITLVLLTQVSRFWLVAATDDPRSACPPEPGITRAVPSSSRPRPTTTTFRPTTTSRPPVTTTSRSPFVTTTR</sequence>
<evidence type="ECO:0000313" key="4">
    <source>
        <dbReference type="Proteomes" id="UP000183376"/>
    </source>
</evidence>
<accession>A0A1H0BUG7</accession>
<keyword evidence="4" id="KW-1185">Reference proteome</keyword>
<gene>
    <name evidence="3" type="ORF">SAMN04489726_6849</name>
</gene>